<feature type="transmembrane region" description="Helical" evidence="7">
    <location>
        <begin position="141"/>
        <end position="165"/>
    </location>
</feature>
<evidence type="ECO:0000256" key="3">
    <source>
        <dbReference type="ARBA" id="ARBA00022519"/>
    </source>
</evidence>
<keyword evidence="5 7" id="KW-1133">Transmembrane helix</keyword>
<keyword evidence="7" id="KW-0813">Transport</keyword>
<feature type="transmembrane region" description="Helical" evidence="7">
    <location>
        <begin position="101"/>
        <end position="129"/>
    </location>
</feature>
<comment type="caution">
    <text evidence="9">The sequence shown here is derived from an EMBL/GenBank/DDBJ whole genome shotgun (WGS) entry which is preliminary data.</text>
</comment>
<accession>A0A2N7TXI4</accession>
<comment type="function">
    <text evidence="7">Part of the tripartite ATP-independent periplasmic (TRAP) transport system.</text>
</comment>
<comment type="caution">
    <text evidence="7">Lacks conserved residue(s) required for the propagation of feature annotation.</text>
</comment>
<dbReference type="Pfam" id="PF06808">
    <property type="entry name" value="DctM"/>
    <property type="match status" value="1"/>
</dbReference>
<evidence type="ECO:0000256" key="2">
    <source>
        <dbReference type="ARBA" id="ARBA00022475"/>
    </source>
</evidence>
<keyword evidence="6 7" id="KW-0472">Membrane</keyword>
<dbReference type="EMBL" id="PNRF01000041">
    <property type="protein sequence ID" value="PMR72892.1"/>
    <property type="molecule type" value="Genomic_DNA"/>
</dbReference>
<feature type="transmembrane region" description="Helical" evidence="7">
    <location>
        <begin position="414"/>
        <end position="440"/>
    </location>
</feature>
<feature type="domain" description="TRAP C4-dicarboxylate transport system permease DctM subunit" evidence="8">
    <location>
        <begin position="11"/>
        <end position="432"/>
    </location>
</feature>
<evidence type="ECO:0000256" key="6">
    <source>
        <dbReference type="ARBA" id="ARBA00023136"/>
    </source>
</evidence>
<evidence type="ECO:0000256" key="7">
    <source>
        <dbReference type="RuleBase" id="RU369079"/>
    </source>
</evidence>
<evidence type="ECO:0000313" key="9">
    <source>
        <dbReference type="EMBL" id="PMR72892.1"/>
    </source>
</evidence>
<dbReference type="Proteomes" id="UP000235803">
    <property type="component" value="Unassembled WGS sequence"/>
</dbReference>
<comment type="subcellular location">
    <subcellularLocation>
        <location evidence="1 7">Cell inner membrane</location>
        <topology evidence="1 7">Multi-pass membrane protein</topology>
    </subcellularLocation>
</comment>
<keyword evidence="2" id="KW-1003">Cell membrane</keyword>
<protein>
    <recommendedName>
        <fullName evidence="7">TRAP transporter large permease protein</fullName>
    </recommendedName>
</protein>
<evidence type="ECO:0000313" key="10">
    <source>
        <dbReference type="Proteomes" id="UP000235803"/>
    </source>
</evidence>
<dbReference type="NCBIfam" id="TIGR00786">
    <property type="entry name" value="dctM"/>
    <property type="match status" value="1"/>
</dbReference>
<dbReference type="PIRSF" id="PIRSF006066">
    <property type="entry name" value="HI0050"/>
    <property type="match status" value="1"/>
</dbReference>
<feature type="transmembrane region" description="Helical" evidence="7">
    <location>
        <begin position="253"/>
        <end position="270"/>
    </location>
</feature>
<keyword evidence="10" id="KW-1185">Reference proteome</keyword>
<organism evidence="9 10">
    <name type="scientific">Billgrantia endophytica</name>
    <dbReference type="NCBI Taxonomy" id="2033802"/>
    <lineage>
        <taxon>Bacteria</taxon>
        <taxon>Pseudomonadati</taxon>
        <taxon>Pseudomonadota</taxon>
        <taxon>Gammaproteobacteria</taxon>
        <taxon>Oceanospirillales</taxon>
        <taxon>Halomonadaceae</taxon>
        <taxon>Billgrantia</taxon>
    </lineage>
</organism>
<keyword evidence="3 7" id="KW-0997">Cell inner membrane</keyword>
<dbReference type="GO" id="GO:0022857">
    <property type="term" value="F:transmembrane transporter activity"/>
    <property type="evidence" value="ECO:0007669"/>
    <property type="project" value="UniProtKB-UniRule"/>
</dbReference>
<feature type="transmembrane region" description="Helical" evidence="7">
    <location>
        <begin position="282"/>
        <end position="303"/>
    </location>
</feature>
<proteinExistence type="inferred from homology"/>
<dbReference type="AlphaFoldDB" id="A0A2N7TXI4"/>
<name>A0A2N7TXI4_9GAMM</name>
<dbReference type="RefSeq" id="WP_102655114.1">
    <property type="nucleotide sequence ID" value="NZ_PNRF01000041.1"/>
</dbReference>
<dbReference type="OrthoDB" id="9790209at2"/>
<dbReference type="PANTHER" id="PTHR33362:SF5">
    <property type="entry name" value="C4-DICARBOXYLATE TRAP TRANSPORTER LARGE PERMEASE PROTEIN DCTM"/>
    <property type="match status" value="1"/>
</dbReference>
<feature type="transmembrane region" description="Helical" evidence="7">
    <location>
        <begin position="370"/>
        <end position="394"/>
    </location>
</feature>
<comment type="subunit">
    <text evidence="7">The complex comprises the extracytoplasmic solute receptor protein and the two transmembrane proteins.</text>
</comment>
<evidence type="ECO:0000259" key="8">
    <source>
        <dbReference type="Pfam" id="PF06808"/>
    </source>
</evidence>
<dbReference type="InterPro" id="IPR010656">
    <property type="entry name" value="DctM"/>
</dbReference>
<comment type="similarity">
    <text evidence="7">Belongs to the TRAP transporter large permease family.</text>
</comment>
<dbReference type="PANTHER" id="PTHR33362">
    <property type="entry name" value="SIALIC ACID TRAP TRANSPORTER PERMEASE PROTEIN SIAT-RELATED"/>
    <property type="match status" value="1"/>
</dbReference>
<evidence type="ECO:0000256" key="4">
    <source>
        <dbReference type="ARBA" id="ARBA00022692"/>
    </source>
</evidence>
<evidence type="ECO:0000256" key="1">
    <source>
        <dbReference type="ARBA" id="ARBA00004429"/>
    </source>
</evidence>
<feature type="transmembrane region" description="Helical" evidence="7">
    <location>
        <begin position="177"/>
        <end position="201"/>
    </location>
</feature>
<feature type="transmembrane region" description="Helical" evidence="7">
    <location>
        <begin position="6"/>
        <end position="39"/>
    </location>
</feature>
<dbReference type="InterPro" id="IPR004681">
    <property type="entry name" value="TRAP_DctM"/>
</dbReference>
<gene>
    <name evidence="9" type="ORF">C1H69_19845</name>
</gene>
<feature type="transmembrane region" description="Helical" evidence="7">
    <location>
        <begin position="60"/>
        <end position="81"/>
    </location>
</feature>
<keyword evidence="4 7" id="KW-0812">Transmembrane</keyword>
<dbReference type="GO" id="GO:0005886">
    <property type="term" value="C:plasma membrane"/>
    <property type="evidence" value="ECO:0007669"/>
    <property type="project" value="UniProtKB-SubCell"/>
</dbReference>
<evidence type="ECO:0000256" key="5">
    <source>
        <dbReference type="ARBA" id="ARBA00022989"/>
    </source>
</evidence>
<reference evidence="9 10" key="1">
    <citation type="submission" date="2018-01" db="EMBL/GenBank/DDBJ databases">
        <title>Halomonas endophytica sp. nov., isolated from storage liquid in the stems of Populus euphratica.</title>
        <authorList>
            <person name="Chen C."/>
        </authorList>
    </citation>
    <scope>NUCLEOTIDE SEQUENCE [LARGE SCALE GENOMIC DNA]</scope>
    <source>
        <strain evidence="9 10">MC28</strain>
    </source>
</reference>
<sequence length="442" mass="47448">MTGIEVGVVAVILMLALIYFGMHISIALMLASFIAISTLRSPELATRMVAAAANDSLSSYLYGVVPLFVLMGMLVVISGVGRDTFDVFQWLTRKIRGGLGVATVGANAIFASITGISVASAAVFTKVAVPEMRRHGYTPKFAVGVVAGSSVLGMLIPPSLLMIVYGVLAEQSVGRMFIAGIIPGILLAVIFCVVILLLPYLHPRFIMQDKSTLAQEESAEVEETPLSLFLKLVPILGLMTLVLGGLYSGFFTPTEAGGVGAFGALLLALMKRRLSPAKLYQVLGETGHVAVSILFLILAASLYSRMLALTGFPMTIAQWVTAMDLTAYHFLALYLLVIILMGCIIDPVSIMLIVLPIVLPIAQFFGMDMIWFGVITVVAVEIGLITPPFGISVYTVKAALNDKTVPVMEIFKGVAPFFFCMLAVLLILVLFPVLSTYLAYRY</sequence>